<dbReference type="EMBL" id="JADGKB010000195">
    <property type="protein sequence ID" value="KAJ3251193.1"/>
    <property type="molecule type" value="Genomic_DNA"/>
</dbReference>
<accession>A0AAD5U9I4</accession>
<dbReference type="InterPro" id="IPR006015">
    <property type="entry name" value="Universal_stress_UspA"/>
</dbReference>
<keyword evidence="4" id="KW-1185">Reference proteome</keyword>
<feature type="domain" description="UspA" evidence="1">
    <location>
        <begin position="16"/>
        <end position="154"/>
    </location>
</feature>
<dbReference type="EMBL" id="JADGKB010000071">
    <property type="protein sequence ID" value="KAJ3255128.1"/>
    <property type="molecule type" value="Genomic_DNA"/>
</dbReference>
<comment type="caution">
    <text evidence="2">The sequence shown here is derived from an EMBL/GenBank/DDBJ whole genome shotgun (WGS) entry which is preliminary data.</text>
</comment>
<evidence type="ECO:0000313" key="2">
    <source>
        <dbReference type="EMBL" id="KAJ3251193.1"/>
    </source>
</evidence>
<dbReference type="Pfam" id="PF00582">
    <property type="entry name" value="Usp"/>
    <property type="match status" value="1"/>
</dbReference>
<evidence type="ECO:0000259" key="1">
    <source>
        <dbReference type="Pfam" id="PF00582"/>
    </source>
</evidence>
<dbReference type="PANTHER" id="PTHR31964">
    <property type="entry name" value="ADENINE NUCLEOTIDE ALPHA HYDROLASES-LIKE SUPERFAMILY PROTEIN"/>
    <property type="match status" value="1"/>
</dbReference>
<organism evidence="2 4">
    <name type="scientific">Boothiomyces macroporosus</name>
    <dbReference type="NCBI Taxonomy" id="261099"/>
    <lineage>
        <taxon>Eukaryota</taxon>
        <taxon>Fungi</taxon>
        <taxon>Fungi incertae sedis</taxon>
        <taxon>Chytridiomycota</taxon>
        <taxon>Chytridiomycota incertae sedis</taxon>
        <taxon>Chytridiomycetes</taxon>
        <taxon>Rhizophydiales</taxon>
        <taxon>Terramycetaceae</taxon>
        <taxon>Boothiomyces</taxon>
    </lineage>
</organism>
<evidence type="ECO:0000313" key="4">
    <source>
        <dbReference type="Proteomes" id="UP001210925"/>
    </source>
</evidence>
<dbReference type="CDD" id="cd23659">
    <property type="entry name" value="USP_At3g01520-like"/>
    <property type="match status" value="1"/>
</dbReference>
<dbReference type="Gene3D" id="3.40.50.620">
    <property type="entry name" value="HUPs"/>
    <property type="match status" value="1"/>
</dbReference>
<dbReference type="PANTHER" id="PTHR31964:SF113">
    <property type="entry name" value="USPA DOMAIN-CONTAINING PROTEIN"/>
    <property type="match status" value="1"/>
</dbReference>
<proteinExistence type="predicted"/>
<sequence>MSSFETVINTTALGKRKVFMPVDNSERTPHVVAWARKNVLREGDLVILFNAHKSASDELPGGGSKETVQKYNSEFHNASKSLLTTYANELNDFHVKGVLGAGKAKKLIDELLDIEQPDLIVMGKRDLGKVKQIFMGSVSNHVLNTRDIPVLIVP</sequence>
<dbReference type="Proteomes" id="UP001210925">
    <property type="component" value="Unassembled WGS sequence"/>
</dbReference>
<dbReference type="AlphaFoldDB" id="A0AAD5U9I4"/>
<dbReference type="SUPFAM" id="SSF52402">
    <property type="entry name" value="Adenine nucleotide alpha hydrolases-like"/>
    <property type="match status" value="1"/>
</dbReference>
<reference evidence="2" key="1">
    <citation type="submission" date="2020-05" db="EMBL/GenBank/DDBJ databases">
        <title>Phylogenomic resolution of chytrid fungi.</title>
        <authorList>
            <person name="Stajich J.E."/>
            <person name="Amses K."/>
            <person name="Simmons R."/>
            <person name="Seto K."/>
            <person name="Myers J."/>
            <person name="Bonds A."/>
            <person name="Quandt C.A."/>
            <person name="Barry K."/>
            <person name="Liu P."/>
            <person name="Grigoriev I."/>
            <person name="Longcore J.E."/>
            <person name="James T.Y."/>
        </authorList>
    </citation>
    <scope>NUCLEOTIDE SEQUENCE</scope>
    <source>
        <strain evidence="2">PLAUS21</strain>
    </source>
</reference>
<evidence type="ECO:0000313" key="3">
    <source>
        <dbReference type="EMBL" id="KAJ3255128.1"/>
    </source>
</evidence>
<dbReference type="InterPro" id="IPR006016">
    <property type="entry name" value="UspA"/>
</dbReference>
<protein>
    <recommendedName>
        <fullName evidence="1">UspA domain-containing protein</fullName>
    </recommendedName>
</protein>
<dbReference type="PRINTS" id="PR01438">
    <property type="entry name" value="UNVRSLSTRESS"/>
</dbReference>
<dbReference type="InterPro" id="IPR014729">
    <property type="entry name" value="Rossmann-like_a/b/a_fold"/>
</dbReference>
<gene>
    <name evidence="2" type="ORF">HK103_002593</name>
    <name evidence="3" type="ORF">HK103_006591</name>
</gene>
<name>A0AAD5U9I4_9FUNG</name>